<dbReference type="EMBL" id="LC738870">
    <property type="protein sequence ID" value="BDT61855.1"/>
    <property type="molecule type" value="Genomic_DNA"/>
</dbReference>
<feature type="coiled-coil region" evidence="1">
    <location>
        <begin position="1"/>
        <end position="45"/>
    </location>
</feature>
<protein>
    <submittedName>
        <fullName evidence="2">Uncharacterized protein</fullName>
    </submittedName>
</protein>
<reference evidence="2" key="1">
    <citation type="submission" date="2022-10" db="EMBL/GenBank/DDBJ databases">
        <title>Genome sequences of endogenous nimaviruses in decapod crustaceans.</title>
        <authorList>
            <person name="Kawato S."/>
            <person name="Nozaki R."/>
            <person name="Kondo H."/>
            <person name="Hirono I."/>
        </authorList>
    </citation>
    <scope>NUCLEOTIDE SEQUENCE</scope>
    <source>
        <strain evidence="2">Mikawa2016</strain>
    </source>
</reference>
<evidence type="ECO:0000256" key="1">
    <source>
        <dbReference type="SAM" id="Coils"/>
    </source>
</evidence>
<accession>A0A9C7EXY8</accession>
<organism evidence="2">
    <name type="scientific">Penaeus monodon majanivirus A</name>
    <dbReference type="NCBI Taxonomy" id="2984271"/>
    <lineage>
        <taxon>Viruses</taxon>
        <taxon>Viruses incertae sedis</taxon>
        <taxon>Naldaviricetes</taxon>
        <taxon>Nimaviridae</taxon>
    </lineage>
</organism>
<proteinExistence type="predicted"/>
<evidence type="ECO:0000313" key="2">
    <source>
        <dbReference type="EMBL" id="BDT61855.1"/>
    </source>
</evidence>
<keyword evidence="1" id="KW-0175">Coiled coil</keyword>
<sequence>MEEMQQRTDRIRQMRKEIEMKKEEIRQTENRILQIQQEIEMKKKRKEMIQLIVDYIQQGDATSNFTEDMKSLAISNTPRNHWR</sequence>
<name>A0A9C7EXY8_9VIRU</name>